<dbReference type="Proteomes" id="UP001295463">
    <property type="component" value="Chromosome"/>
</dbReference>
<gene>
    <name evidence="2" type="ORF">GEAMG1_2148</name>
</gene>
<dbReference type="SUPFAM" id="SSF53850">
    <property type="entry name" value="Periplasmic binding protein-like II"/>
    <property type="match status" value="1"/>
</dbReference>
<proteinExistence type="predicted"/>
<evidence type="ECO:0000313" key="2">
    <source>
        <dbReference type="EMBL" id="CAH2031983.1"/>
    </source>
</evidence>
<reference evidence="2 3" key="1">
    <citation type="submission" date="2022-03" db="EMBL/GenBank/DDBJ databases">
        <authorList>
            <person name="Koch H."/>
        </authorList>
    </citation>
    <scope>NUCLEOTIDE SEQUENCE [LARGE SCALE GENOMIC DNA]</scope>
    <source>
        <strain evidence="2 3">G1</strain>
    </source>
</reference>
<protein>
    <submittedName>
        <fullName evidence="2">Uncharacterized protein</fullName>
    </submittedName>
</protein>
<keyword evidence="1" id="KW-0732">Signal</keyword>
<keyword evidence="3" id="KW-1185">Reference proteome</keyword>
<dbReference type="RefSeq" id="WP_305732766.1">
    <property type="nucleotide sequence ID" value="NZ_OW150024.1"/>
</dbReference>
<evidence type="ECO:0000256" key="1">
    <source>
        <dbReference type="SAM" id="SignalP"/>
    </source>
</evidence>
<dbReference type="Gene3D" id="3.40.190.10">
    <property type="entry name" value="Periplasmic binding protein-like II"/>
    <property type="match status" value="2"/>
</dbReference>
<feature type="signal peptide" evidence="1">
    <location>
        <begin position="1"/>
        <end position="19"/>
    </location>
</feature>
<organism evidence="2 3">
    <name type="scientific">Trichlorobacter ammonificans</name>
    <dbReference type="NCBI Taxonomy" id="2916410"/>
    <lineage>
        <taxon>Bacteria</taxon>
        <taxon>Pseudomonadati</taxon>
        <taxon>Thermodesulfobacteriota</taxon>
        <taxon>Desulfuromonadia</taxon>
        <taxon>Geobacterales</taxon>
        <taxon>Geobacteraceae</taxon>
        <taxon>Trichlorobacter</taxon>
    </lineage>
</organism>
<feature type="chain" id="PRO_5045075075" evidence="1">
    <location>
        <begin position="20"/>
        <end position="296"/>
    </location>
</feature>
<dbReference type="PANTHER" id="PTHR30024">
    <property type="entry name" value="ALIPHATIC SULFONATES-BINDING PROTEIN-RELATED"/>
    <property type="match status" value="1"/>
</dbReference>
<name>A0ABM9D9S9_9BACT</name>
<dbReference type="EMBL" id="OW150024">
    <property type="protein sequence ID" value="CAH2031983.1"/>
    <property type="molecule type" value="Genomic_DNA"/>
</dbReference>
<dbReference type="PROSITE" id="PS51257">
    <property type="entry name" value="PROKAR_LIPOPROTEIN"/>
    <property type="match status" value="1"/>
</dbReference>
<dbReference type="PANTHER" id="PTHR30024:SF42">
    <property type="entry name" value="ALIPHATIC SULFONATES-BINDING PROTEIN-RELATED"/>
    <property type="match status" value="1"/>
</dbReference>
<accession>A0ABM9D9S9</accession>
<sequence length="296" mass="32130">MKRPILTVLSLALSLLLIACQDRTPTQPAVPQVAPIKVGISPNPLLGPLYAAQGKDAAWTARRFNTSGDIGYALLAGEIDAGFVETHKALKLLKAPGGETLKIAGSIQFPYGATVVVRKGLKLRLRELAGLRLAALDEHCEVKEQFERDAVKNGLTPKKLRYRYMPFSDMLPALEAKSIDAIVIKGAYAVLAERAGHTILYQKWDMAANGDDCCPPAIAQTEYFLVLRAQSAEKVKPLLSALKTTADLPPSAIRTATVQQLAYPADALEQYPTPTFALLNDEQVKLLGEARCLLTR</sequence>
<evidence type="ECO:0000313" key="3">
    <source>
        <dbReference type="Proteomes" id="UP001295463"/>
    </source>
</evidence>